<proteinExistence type="inferred from homology"/>
<dbReference type="PROSITE" id="PS00818">
    <property type="entry name" value="DPS_1"/>
    <property type="match status" value="1"/>
</dbReference>
<dbReference type="EMBL" id="FNCW01000013">
    <property type="protein sequence ID" value="SDG98117.1"/>
    <property type="molecule type" value="Genomic_DNA"/>
</dbReference>
<dbReference type="Gene3D" id="1.20.1260.10">
    <property type="match status" value="1"/>
</dbReference>
<dbReference type="OrthoDB" id="9797023at2"/>
<dbReference type="GO" id="GO:0003677">
    <property type="term" value="F:DNA binding"/>
    <property type="evidence" value="ECO:0007669"/>
    <property type="project" value="UniProtKB-KW"/>
</dbReference>
<reference evidence="4 5" key="1">
    <citation type="submission" date="2016-10" db="EMBL/GenBank/DDBJ databases">
        <authorList>
            <person name="de Groot N.N."/>
        </authorList>
    </citation>
    <scope>NUCLEOTIDE SEQUENCE [LARGE SCALE GENOMIC DNA]</scope>
    <source>
        <strain evidence="4 5">DSM 19803</strain>
    </source>
</reference>
<comment type="similarity">
    <text evidence="1 2">Belongs to the Dps family.</text>
</comment>
<dbReference type="PANTHER" id="PTHR42932:SF1">
    <property type="entry name" value="GENERAL STRESS PROTEIN 20U"/>
    <property type="match status" value="1"/>
</dbReference>
<dbReference type="InterPro" id="IPR023188">
    <property type="entry name" value="DPS_DNA-bd_CS"/>
</dbReference>
<dbReference type="Pfam" id="PF00210">
    <property type="entry name" value="Ferritin"/>
    <property type="match status" value="1"/>
</dbReference>
<evidence type="ECO:0000313" key="4">
    <source>
        <dbReference type="EMBL" id="SDG98117.1"/>
    </source>
</evidence>
<dbReference type="Proteomes" id="UP000199296">
    <property type="component" value="Unassembled WGS sequence"/>
</dbReference>
<dbReference type="InterPro" id="IPR012347">
    <property type="entry name" value="Ferritin-like"/>
</dbReference>
<dbReference type="PRINTS" id="PR01346">
    <property type="entry name" value="HELNAPAPROT"/>
</dbReference>
<protein>
    <submittedName>
        <fullName evidence="4">Starvation-inducible DNA-binding protein</fullName>
    </submittedName>
</protein>
<accession>A0A1G7YNU9</accession>
<dbReference type="GO" id="GO:0016722">
    <property type="term" value="F:oxidoreductase activity, acting on metal ions"/>
    <property type="evidence" value="ECO:0007669"/>
    <property type="project" value="InterPro"/>
</dbReference>
<gene>
    <name evidence="4" type="ORF">SAMN04488027_11359</name>
</gene>
<sequence length="162" mass="19223">MNYLNLDKSKTKDTVKELNVLLADYHMYYQKLRNFHWNITGHNFFDLHEQFELMYDDAKLKVDEIAERILTLRFQPESNFSTYLKLSNLKESSKDKSDVEMVEDLLHDHGVIIDQMRSVIEVADKNEDEGTIDLIGAYIRELEKTSWMLDAWNMRLADKRNA</sequence>
<dbReference type="RefSeq" id="WP_093369218.1">
    <property type="nucleotide sequence ID" value="NZ_FNCW01000013.1"/>
</dbReference>
<evidence type="ECO:0000259" key="3">
    <source>
        <dbReference type="Pfam" id="PF00210"/>
    </source>
</evidence>
<evidence type="ECO:0000256" key="1">
    <source>
        <dbReference type="ARBA" id="ARBA00009497"/>
    </source>
</evidence>
<dbReference type="AlphaFoldDB" id="A0A1G7YNU9"/>
<dbReference type="InterPro" id="IPR002177">
    <property type="entry name" value="DPS_DNA-bd"/>
</dbReference>
<dbReference type="CDD" id="cd01043">
    <property type="entry name" value="DPS"/>
    <property type="match status" value="1"/>
</dbReference>
<evidence type="ECO:0000313" key="5">
    <source>
        <dbReference type="Proteomes" id="UP000199296"/>
    </source>
</evidence>
<organism evidence="4 5">
    <name type="scientific">Psychroflexus sediminis</name>
    <dbReference type="NCBI Taxonomy" id="470826"/>
    <lineage>
        <taxon>Bacteria</taxon>
        <taxon>Pseudomonadati</taxon>
        <taxon>Bacteroidota</taxon>
        <taxon>Flavobacteriia</taxon>
        <taxon>Flavobacteriales</taxon>
        <taxon>Flavobacteriaceae</taxon>
        <taxon>Psychroflexus</taxon>
    </lineage>
</organism>
<keyword evidence="5" id="KW-1185">Reference proteome</keyword>
<keyword evidence="4" id="KW-0238">DNA-binding</keyword>
<dbReference type="GO" id="GO:0008199">
    <property type="term" value="F:ferric iron binding"/>
    <property type="evidence" value="ECO:0007669"/>
    <property type="project" value="InterPro"/>
</dbReference>
<dbReference type="InterPro" id="IPR009078">
    <property type="entry name" value="Ferritin-like_SF"/>
</dbReference>
<name>A0A1G7YNU9_9FLAO</name>
<dbReference type="SUPFAM" id="SSF47240">
    <property type="entry name" value="Ferritin-like"/>
    <property type="match status" value="1"/>
</dbReference>
<dbReference type="STRING" id="470826.SAMN04488027_11359"/>
<feature type="domain" description="Ferritin/DPS" evidence="3">
    <location>
        <begin position="16"/>
        <end position="152"/>
    </location>
</feature>
<dbReference type="PANTHER" id="PTHR42932">
    <property type="entry name" value="GENERAL STRESS PROTEIN 20U"/>
    <property type="match status" value="1"/>
</dbReference>
<dbReference type="InterPro" id="IPR008331">
    <property type="entry name" value="Ferritin_DPS_dom"/>
</dbReference>
<dbReference type="PIRSF" id="PIRSF005900">
    <property type="entry name" value="Dps"/>
    <property type="match status" value="1"/>
</dbReference>
<evidence type="ECO:0000256" key="2">
    <source>
        <dbReference type="RuleBase" id="RU003875"/>
    </source>
</evidence>